<dbReference type="KEGG" id="cia:BEN51_11550"/>
<proteinExistence type="predicted"/>
<dbReference type="Proteomes" id="UP000264883">
    <property type="component" value="Chromosome"/>
</dbReference>
<dbReference type="InterPro" id="IPR002575">
    <property type="entry name" value="Aminoglycoside_PTrfase"/>
</dbReference>
<dbReference type="EMBL" id="CP016786">
    <property type="protein sequence ID" value="ASW44090.1"/>
    <property type="molecule type" value="Genomic_DNA"/>
</dbReference>
<gene>
    <name evidence="2" type="ORF">BEN51_11550</name>
</gene>
<dbReference type="PANTHER" id="PTHR39179:SF1">
    <property type="entry name" value="SPORE COAT PROTEIN I"/>
    <property type="match status" value="1"/>
</dbReference>
<dbReference type="Gene3D" id="3.30.200.20">
    <property type="entry name" value="Phosphorylase Kinase, domain 1"/>
    <property type="match status" value="1"/>
</dbReference>
<keyword evidence="2" id="KW-0167">Capsid protein</keyword>
<name>A0A343JEY2_9CLOT</name>
<dbReference type="AlphaFoldDB" id="A0A343JEY2"/>
<dbReference type="NCBIfam" id="TIGR02906">
    <property type="entry name" value="spore_CotS"/>
    <property type="match status" value="1"/>
</dbReference>
<dbReference type="RefSeq" id="WP_119866215.1">
    <property type="nucleotide sequence ID" value="NZ_CP016786.1"/>
</dbReference>
<dbReference type="GO" id="GO:0042601">
    <property type="term" value="C:endospore-forming forespore"/>
    <property type="evidence" value="ECO:0007669"/>
    <property type="project" value="TreeGrafter"/>
</dbReference>
<dbReference type="InterPro" id="IPR014255">
    <property type="entry name" value="Spore_coat_CotS"/>
</dbReference>
<evidence type="ECO:0000313" key="3">
    <source>
        <dbReference type="Proteomes" id="UP000264883"/>
    </source>
</evidence>
<dbReference type="Pfam" id="PF01636">
    <property type="entry name" value="APH"/>
    <property type="match status" value="1"/>
</dbReference>
<evidence type="ECO:0000313" key="2">
    <source>
        <dbReference type="EMBL" id="ASW44090.1"/>
    </source>
</evidence>
<reference evidence="2 3" key="1">
    <citation type="submission" date="2016-08" db="EMBL/GenBank/DDBJ databases">
        <title>Complete Genome Sequence Of The Indigo Reducing Clostridium isatidis DSM15098.</title>
        <authorList>
            <person name="Little G.T."/>
            <person name="Minton N.P."/>
        </authorList>
    </citation>
    <scope>NUCLEOTIDE SEQUENCE [LARGE SCALE GENOMIC DNA]</scope>
    <source>
        <strain evidence="2 3">DSM 15098</strain>
    </source>
</reference>
<dbReference type="InterPro" id="IPR047175">
    <property type="entry name" value="CotS-like"/>
</dbReference>
<protein>
    <submittedName>
        <fullName evidence="2">Spore coat protein</fullName>
    </submittedName>
</protein>
<keyword evidence="3" id="KW-1185">Reference proteome</keyword>
<dbReference type="PANTHER" id="PTHR39179">
    <property type="entry name" value="SPORE COAT PROTEIN I"/>
    <property type="match status" value="1"/>
</dbReference>
<organism evidence="2 3">
    <name type="scientific">Clostridium isatidis</name>
    <dbReference type="NCBI Taxonomy" id="182773"/>
    <lineage>
        <taxon>Bacteria</taxon>
        <taxon>Bacillati</taxon>
        <taxon>Bacillota</taxon>
        <taxon>Clostridia</taxon>
        <taxon>Eubacteriales</taxon>
        <taxon>Clostridiaceae</taxon>
        <taxon>Clostridium</taxon>
    </lineage>
</organism>
<feature type="domain" description="Aminoglycoside phosphotransferase" evidence="1">
    <location>
        <begin position="49"/>
        <end position="266"/>
    </location>
</feature>
<dbReference type="OrthoDB" id="9771902at2"/>
<sequence>MNTEYIKEEIEKNYSLGIYNIEKIKNSYKIETKEGNYGIKIIKYQFPHFYFIFSAISHLNKKSFRNIPEIIKTKNGEGYIKLGDKYAYINRWIDSRTCNYKNLDDLAMAARKLAELHECSKGFILNKHMKARIYWYTWIRTFETRCEEILDFKKRIFQKAYRSEFDEIYLSAINEELERGKKSISELKENNYFKVMDKEVFKRGFCHHDFAHHNLLIDKNGEINVIDFDYCILDSHIHDLASLLIRSMKDGNWNREISDLVIDNYQKIYPVRDEELRLIIAFMRFPQGFWQIGLQYYWEQQPWGEDFFVKKIKKYLNDRNNREIFLDNFF</sequence>
<accession>A0A343JEY2</accession>
<dbReference type="Gene3D" id="3.90.1200.10">
    <property type="match status" value="1"/>
</dbReference>
<keyword evidence="2" id="KW-0946">Virion</keyword>
<dbReference type="SUPFAM" id="SSF56112">
    <property type="entry name" value="Protein kinase-like (PK-like)"/>
    <property type="match status" value="1"/>
</dbReference>
<dbReference type="InterPro" id="IPR011009">
    <property type="entry name" value="Kinase-like_dom_sf"/>
</dbReference>
<evidence type="ECO:0000259" key="1">
    <source>
        <dbReference type="Pfam" id="PF01636"/>
    </source>
</evidence>